<name>A0A150XZ75_9BACT</name>
<proteinExistence type="predicted"/>
<organism evidence="1 2">
    <name type="scientific">Roseivirga seohaensis</name>
    <dbReference type="NCBI Taxonomy" id="1914963"/>
    <lineage>
        <taxon>Bacteria</taxon>
        <taxon>Pseudomonadati</taxon>
        <taxon>Bacteroidota</taxon>
        <taxon>Cytophagia</taxon>
        <taxon>Cytophagales</taxon>
        <taxon>Roseivirgaceae</taxon>
        <taxon>Roseivirga</taxon>
    </lineage>
</organism>
<sequence length="154" mass="17929">MAKQAQKGLSGNAAIPHQIHIAYLVTNINNNLFFSKNLKFKNNICSAETKVPKVDNKQPDVLIFDPRTSNSEKIWIEVCKKQRGLLQGDKDKINLAFKRLPHLKEGFIFVYERNEWLKYRRTKMDFIRSSKSTWLGLDLADLVNTIHPQSWFKP</sequence>
<reference evidence="1 2" key="1">
    <citation type="submission" date="2016-01" db="EMBL/GenBank/DDBJ databases">
        <title>Genome sequencing of Roseivirga seohaensis SW-152.</title>
        <authorList>
            <person name="Selvaratnam C."/>
            <person name="Thevarajoo S."/>
            <person name="Goh K.M."/>
            <person name="Ee R."/>
            <person name="Chan K.-G."/>
            <person name="Chong C.S."/>
        </authorList>
    </citation>
    <scope>NUCLEOTIDE SEQUENCE [LARGE SCALE GENOMIC DNA]</scope>
    <source>
        <strain evidence="1 2">SW-152</strain>
    </source>
</reference>
<dbReference type="Proteomes" id="UP000075663">
    <property type="component" value="Unassembled WGS sequence"/>
</dbReference>
<dbReference type="STRING" id="1914963.AWW67_02215"/>
<dbReference type="AlphaFoldDB" id="A0A150XZ75"/>
<comment type="caution">
    <text evidence="1">The sequence shown here is derived from an EMBL/GenBank/DDBJ whole genome shotgun (WGS) entry which is preliminary data.</text>
</comment>
<evidence type="ECO:0000313" key="1">
    <source>
        <dbReference type="EMBL" id="KYG83954.1"/>
    </source>
</evidence>
<evidence type="ECO:0000313" key="2">
    <source>
        <dbReference type="Proteomes" id="UP000075663"/>
    </source>
</evidence>
<dbReference type="RefSeq" id="WP_062300780.1">
    <property type="nucleotide sequence ID" value="NZ_LRPB01000023.1"/>
</dbReference>
<dbReference type="EMBL" id="LRPB01000023">
    <property type="protein sequence ID" value="KYG83954.1"/>
    <property type="molecule type" value="Genomic_DNA"/>
</dbReference>
<dbReference type="Gene3D" id="3.90.1570.20">
    <property type="match status" value="1"/>
</dbReference>
<gene>
    <name evidence="1" type="ORF">AWW67_02215</name>
</gene>
<protein>
    <submittedName>
        <fullName evidence="1">Uncharacterized protein</fullName>
    </submittedName>
</protein>
<accession>A0A150XZ75</accession>